<dbReference type="PANTHER" id="PTHR21879">
    <property type="entry name" value="FI03362P-RELATED-RELATED"/>
    <property type="match status" value="1"/>
</dbReference>
<dbReference type="EMBL" id="JARQZJ010000063">
    <property type="protein sequence ID" value="KAK9879984.1"/>
    <property type="molecule type" value="Genomic_DNA"/>
</dbReference>
<name>A0AAW1UGZ0_9CUCU</name>
<keyword evidence="1" id="KW-0472">Membrane</keyword>
<dbReference type="Proteomes" id="UP001431783">
    <property type="component" value="Unassembled WGS sequence"/>
</dbReference>
<accession>A0AAW1UGZ0</accession>
<keyword evidence="1" id="KW-0812">Transmembrane</keyword>
<evidence type="ECO:0000256" key="1">
    <source>
        <dbReference type="SAM" id="Phobius"/>
    </source>
</evidence>
<reference evidence="3 4" key="1">
    <citation type="submission" date="2023-03" db="EMBL/GenBank/DDBJ databases">
        <title>Genome insight into feeding habits of ladybird beetles.</title>
        <authorList>
            <person name="Li H.-S."/>
            <person name="Huang Y.-H."/>
            <person name="Pang H."/>
        </authorList>
    </citation>
    <scope>NUCLEOTIDE SEQUENCE [LARGE SCALE GENOMIC DNA]</scope>
    <source>
        <strain evidence="3">SYSU_2023b</strain>
        <tissue evidence="3">Whole body</tissue>
    </source>
</reference>
<dbReference type="GO" id="GO:0016020">
    <property type="term" value="C:membrane"/>
    <property type="evidence" value="ECO:0007669"/>
    <property type="project" value="TreeGrafter"/>
</dbReference>
<evidence type="ECO:0000313" key="3">
    <source>
        <dbReference type="EMBL" id="KAK9879984.1"/>
    </source>
</evidence>
<gene>
    <name evidence="3" type="ORF">WA026_008493</name>
</gene>
<evidence type="ECO:0008006" key="5">
    <source>
        <dbReference type="Google" id="ProtNLM"/>
    </source>
</evidence>
<feature type="chain" id="PRO_5043799971" description="Osiris 16" evidence="2">
    <location>
        <begin position="20"/>
        <end position="258"/>
    </location>
</feature>
<dbReference type="InterPro" id="IPR012464">
    <property type="entry name" value="DUF1676"/>
</dbReference>
<dbReference type="PANTHER" id="PTHR21879:SF9">
    <property type="entry name" value="OSIRIS 16"/>
    <property type="match status" value="1"/>
</dbReference>
<organism evidence="3 4">
    <name type="scientific">Henosepilachna vigintioctopunctata</name>
    <dbReference type="NCBI Taxonomy" id="420089"/>
    <lineage>
        <taxon>Eukaryota</taxon>
        <taxon>Metazoa</taxon>
        <taxon>Ecdysozoa</taxon>
        <taxon>Arthropoda</taxon>
        <taxon>Hexapoda</taxon>
        <taxon>Insecta</taxon>
        <taxon>Pterygota</taxon>
        <taxon>Neoptera</taxon>
        <taxon>Endopterygota</taxon>
        <taxon>Coleoptera</taxon>
        <taxon>Polyphaga</taxon>
        <taxon>Cucujiformia</taxon>
        <taxon>Coccinelloidea</taxon>
        <taxon>Coccinellidae</taxon>
        <taxon>Epilachninae</taxon>
        <taxon>Epilachnini</taxon>
        <taxon>Henosepilachna</taxon>
    </lineage>
</organism>
<feature type="transmembrane region" description="Helical" evidence="1">
    <location>
        <begin position="165"/>
        <end position="194"/>
    </location>
</feature>
<keyword evidence="4" id="KW-1185">Reference proteome</keyword>
<evidence type="ECO:0000313" key="4">
    <source>
        <dbReference type="Proteomes" id="UP001431783"/>
    </source>
</evidence>
<dbReference type="Pfam" id="PF07898">
    <property type="entry name" value="DUF1676"/>
    <property type="match status" value="1"/>
</dbReference>
<feature type="signal peptide" evidence="2">
    <location>
        <begin position="1"/>
        <end position="19"/>
    </location>
</feature>
<proteinExistence type="predicted"/>
<keyword evidence="1" id="KW-1133">Transmembrane helix</keyword>
<sequence>MSLKCVVLVALLAFCGVECDDQLLKEYSEINKQYPNEDCSNNYTATCLKLHIVSWVDKLNENDEINLISGVSVIRENGSDRINTPDLVAKLARDFPSDVDARLDVFLMKKFTEYLNNHSIRLNPWRENPAVGTARRRGGNGGNGGGGGGNGGMLLAAGGLMKGTLLILALGGLAVIAGKALLTGIISLVLSTIIGLKALTSHHKTTTYEIVSKPIYTHSNTHSISSEEYGHGGYGHSSYERSFDVPIPLGLQPHYQPK</sequence>
<protein>
    <recommendedName>
        <fullName evidence="5">Osiris 16</fullName>
    </recommendedName>
</protein>
<comment type="caution">
    <text evidence="3">The sequence shown here is derived from an EMBL/GenBank/DDBJ whole genome shotgun (WGS) entry which is preliminary data.</text>
</comment>
<keyword evidence="2" id="KW-0732">Signal</keyword>
<dbReference type="AlphaFoldDB" id="A0AAW1UGZ0"/>
<evidence type="ECO:0000256" key="2">
    <source>
        <dbReference type="SAM" id="SignalP"/>
    </source>
</evidence>